<dbReference type="InterPro" id="IPR018723">
    <property type="entry name" value="DUF2254_membrane"/>
</dbReference>
<reference evidence="2 3" key="1">
    <citation type="submission" date="2023-07" db="EMBL/GenBank/DDBJ databases">
        <title>Description of novel actinomycetes strains, isolated from tidal flat sediment.</title>
        <authorList>
            <person name="Lu C."/>
        </authorList>
    </citation>
    <scope>NUCLEOTIDE SEQUENCE [LARGE SCALE GENOMIC DNA]</scope>
    <source>
        <strain evidence="2 3">SYSU T00b441</strain>
    </source>
</reference>
<evidence type="ECO:0000313" key="2">
    <source>
        <dbReference type="EMBL" id="MDO8107542.1"/>
    </source>
</evidence>
<evidence type="ECO:0000256" key="1">
    <source>
        <dbReference type="SAM" id="Phobius"/>
    </source>
</evidence>
<dbReference type="Proteomes" id="UP001232536">
    <property type="component" value="Unassembled WGS sequence"/>
</dbReference>
<proteinExistence type="predicted"/>
<organism evidence="2 3">
    <name type="scientific">Actinotalea lenta</name>
    <dbReference type="NCBI Taxonomy" id="3064654"/>
    <lineage>
        <taxon>Bacteria</taxon>
        <taxon>Bacillati</taxon>
        <taxon>Actinomycetota</taxon>
        <taxon>Actinomycetes</taxon>
        <taxon>Micrococcales</taxon>
        <taxon>Cellulomonadaceae</taxon>
        <taxon>Actinotalea</taxon>
    </lineage>
</organism>
<evidence type="ECO:0000313" key="3">
    <source>
        <dbReference type="Proteomes" id="UP001232536"/>
    </source>
</evidence>
<gene>
    <name evidence="2" type="ORF">Q6348_10085</name>
</gene>
<dbReference type="RefSeq" id="WP_304601162.1">
    <property type="nucleotide sequence ID" value="NZ_JAUQYP010000001.1"/>
</dbReference>
<feature type="transmembrane region" description="Helical" evidence="1">
    <location>
        <begin position="133"/>
        <end position="157"/>
    </location>
</feature>
<keyword evidence="3" id="KW-1185">Reference proteome</keyword>
<keyword evidence="1" id="KW-0472">Membrane</keyword>
<dbReference type="Pfam" id="PF10011">
    <property type="entry name" value="DUF2254"/>
    <property type="match status" value="1"/>
</dbReference>
<sequence>MNPAGPLPWRFRAVVARWFRSLLGIPVVAVLAGASLAALTATLPSWVGPLPRVTTVDVAQRILPAIGGSTLSLAGFVLTIATLALQFGATTYAPRLVEQLRRERLLRLSLGGALGTFIYAILVMLAVNKEHPGVATVATTVAMAGATATVLLFIGLLDRLTAMLRPGRTMARLTHDARTVLARTYPDPATEDPDLVPTMMPEQATVDWAGLPAAGVVWRESGHGHLLDVDVDALVRIAQEHDLHIALTLPIGAFLPSREAIAILTRLSTGEPVDPDEPVAEAIRGTLQVGDERTVDADPAFPIRLLVDIAVRALSPGVNDPTTASQAIDHLGQVLGDAAGRRLGARAVVRDGRTLVTRPAPGWDGLLDLAWTEISAFGTDPQSAAALRRALGRLAARVGPRRSSAVQRVMNEVAQNGA</sequence>
<name>A0ABT9D9G4_9CELL</name>
<feature type="transmembrane region" description="Helical" evidence="1">
    <location>
        <begin position="105"/>
        <end position="127"/>
    </location>
</feature>
<keyword evidence="1" id="KW-0812">Transmembrane</keyword>
<accession>A0ABT9D9G4</accession>
<dbReference type="EMBL" id="JAUQYP010000001">
    <property type="protein sequence ID" value="MDO8107542.1"/>
    <property type="molecule type" value="Genomic_DNA"/>
</dbReference>
<keyword evidence="1" id="KW-1133">Transmembrane helix</keyword>
<protein>
    <submittedName>
        <fullName evidence="2">DUF2254 domain-containing protein</fullName>
    </submittedName>
</protein>
<feature type="transmembrane region" description="Helical" evidence="1">
    <location>
        <begin position="21"/>
        <end position="42"/>
    </location>
</feature>
<feature type="transmembrane region" description="Helical" evidence="1">
    <location>
        <begin position="62"/>
        <end position="85"/>
    </location>
</feature>
<comment type="caution">
    <text evidence="2">The sequence shown here is derived from an EMBL/GenBank/DDBJ whole genome shotgun (WGS) entry which is preliminary data.</text>
</comment>